<evidence type="ECO:0000313" key="14">
    <source>
        <dbReference type="Proteomes" id="UP000191980"/>
    </source>
</evidence>
<keyword evidence="4 10" id="KW-0813">Transport</keyword>
<evidence type="ECO:0000256" key="6">
    <source>
        <dbReference type="ARBA" id="ARBA00022505"/>
    </source>
</evidence>
<keyword evidence="8 10" id="KW-1133">Transmembrane helix</keyword>
<dbReference type="AlphaFoldDB" id="A0A1V8M4W7"/>
<keyword evidence="5" id="KW-1003">Cell membrane</keyword>
<dbReference type="PANTHER" id="PTHR30183:SF8">
    <property type="entry name" value="MOLYBDENUM TRANSPORT SYSTEM PERMEASE"/>
    <property type="match status" value="1"/>
</dbReference>
<dbReference type="InterPro" id="IPR000515">
    <property type="entry name" value="MetI-like"/>
</dbReference>
<evidence type="ECO:0000313" key="13">
    <source>
        <dbReference type="EMBL" id="OQK16558.1"/>
    </source>
</evidence>
<dbReference type="STRING" id="1420851.AU255_01230"/>
<keyword evidence="14" id="KW-1185">Reference proteome</keyword>
<evidence type="ECO:0000259" key="12">
    <source>
        <dbReference type="PROSITE" id="PS50928"/>
    </source>
</evidence>
<dbReference type="RefSeq" id="WP_080521189.1">
    <property type="nucleotide sequence ID" value="NZ_LPUF01000001.1"/>
</dbReference>
<dbReference type="InterPro" id="IPR011867">
    <property type="entry name" value="ModB_ABC"/>
</dbReference>
<keyword evidence="6 11" id="KW-0500">Molybdenum</keyword>
<evidence type="ECO:0000256" key="11">
    <source>
        <dbReference type="RuleBase" id="RU365097"/>
    </source>
</evidence>
<dbReference type="PROSITE" id="PS50928">
    <property type="entry name" value="ABC_TM1"/>
    <property type="match status" value="1"/>
</dbReference>
<protein>
    <recommendedName>
        <fullName evidence="11">Molybdenum transport system permease</fullName>
    </recommendedName>
</protein>
<feature type="transmembrane region" description="Helical" evidence="10">
    <location>
        <begin position="12"/>
        <end position="32"/>
    </location>
</feature>
<name>A0A1V8M4W7_9GAMM</name>
<gene>
    <name evidence="13" type="ORF">AU255_01230</name>
</gene>
<feature type="transmembrane region" description="Helical" evidence="10">
    <location>
        <begin position="44"/>
        <end position="62"/>
    </location>
</feature>
<sequence length="222" mass="24605">MDWQALSLSVKLSLVTLAFLLPIGIFFGRWLAYRQFFGKSLLQTVLALPLVLPPTVLGYYLLVAFSPNQGVGLWLVNTFGATLVFNFQGLVLASIIFNLPFAIQPMQRAFAAIPREIREAAACCGMPPRQVLWKIELPLAWPGIVSAMVICFAHTLGEFGIVLMVGGNIPAETQTIAISIYDRVQAFDDHSASIMSFSLLLFSMLTISITYWLAERNQHTHV</sequence>
<evidence type="ECO:0000256" key="1">
    <source>
        <dbReference type="ARBA" id="ARBA00002949"/>
    </source>
</evidence>
<dbReference type="Pfam" id="PF00528">
    <property type="entry name" value="BPD_transp_1"/>
    <property type="match status" value="1"/>
</dbReference>
<evidence type="ECO:0000256" key="5">
    <source>
        <dbReference type="ARBA" id="ARBA00022475"/>
    </source>
</evidence>
<dbReference type="CDD" id="cd06261">
    <property type="entry name" value="TM_PBP2"/>
    <property type="match status" value="1"/>
</dbReference>
<comment type="similarity">
    <text evidence="3 11">Belongs to the binding-protein-dependent transport system permease family. CysTW subfamily.</text>
</comment>
<feature type="transmembrane region" description="Helical" evidence="10">
    <location>
        <begin position="74"/>
        <end position="99"/>
    </location>
</feature>
<keyword evidence="7 10" id="KW-0812">Transmembrane</keyword>
<evidence type="ECO:0000256" key="3">
    <source>
        <dbReference type="ARBA" id="ARBA00007069"/>
    </source>
</evidence>
<dbReference type="GO" id="GO:0015098">
    <property type="term" value="F:molybdate ion transmembrane transporter activity"/>
    <property type="evidence" value="ECO:0007669"/>
    <property type="project" value="UniProtKB-UniRule"/>
</dbReference>
<proteinExistence type="inferred from homology"/>
<accession>A0A1V8M4W7</accession>
<evidence type="ECO:0000256" key="2">
    <source>
        <dbReference type="ARBA" id="ARBA00004651"/>
    </source>
</evidence>
<feature type="domain" description="ABC transmembrane type-1" evidence="12">
    <location>
        <begin position="6"/>
        <end position="213"/>
    </location>
</feature>
<dbReference type="Proteomes" id="UP000191980">
    <property type="component" value="Unassembled WGS sequence"/>
</dbReference>
<keyword evidence="11" id="KW-0997">Cell inner membrane</keyword>
<dbReference type="GO" id="GO:0005886">
    <property type="term" value="C:plasma membrane"/>
    <property type="evidence" value="ECO:0007669"/>
    <property type="project" value="UniProtKB-SubCell"/>
</dbReference>
<evidence type="ECO:0000256" key="7">
    <source>
        <dbReference type="ARBA" id="ARBA00022692"/>
    </source>
</evidence>
<keyword evidence="9 10" id="KW-0472">Membrane</keyword>
<comment type="function">
    <text evidence="1 11">Part of the binding-protein-dependent transport system for molybdenum; probably responsible for the translocation of the substrate across the membrane.</text>
</comment>
<dbReference type="Gene3D" id="1.10.3720.10">
    <property type="entry name" value="MetI-like"/>
    <property type="match status" value="1"/>
</dbReference>
<dbReference type="NCBIfam" id="TIGR02141">
    <property type="entry name" value="modB_ABC"/>
    <property type="match status" value="1"/>
</dbReference>
<reference evidence="13 14" key="1">
    <citation type="submission" date="2015-12" db="EMBL/GenBank/DDBJ databases">
        <authorList>
            <person name="Shamseldin A."/>
            <person name="Moawad H."/>
            <person name="Abd El-Rahim W.M."/>
            <person name="Sadowsky M.J."/>
        </authorList>
    </citation>
    <scope>NUCLEOTIDE SEQUENCE [LARGE SCALE GENOMIC DNA]</scope>
    <source>
        <strain evidence="13 14">WF1</strain>
    </source>
</reference>
<evidence type="ECO:0000256" key="4">
    <source>
        <dbReference type="ARBA" id="ARBA00022448"/>
    </source>
</evidence>
<comment type="subcellular location">
    <subcellularLocation>
        <location evidence="11">Cell inner membrane</location>
        <topology evidence="11">Multi-pass membrane protein</topology>
    </subcellularLocation>
    <subcellularLocation>
        <location evidence="2 10">Cell membrane</location>
        <topology evidence="2 10">Multi-pass membrane protein</topology>
    </subcellularLocation>
</comment>
<evidence type="ECO:0000256" key="10">
    <source>
        <dbReference type="RuleBase" id="RU363032"/>
    </source>
</evidence>
<comment type="caution">
    <text evidence="13">The sequence shown here is derived from an EMBL/GenBank/DDBJ whole genome shotgun (WGS) entry which is preliminary data.</text>
</comment>
<dbReference type="SUPFAM" id="SSF161098">
    <property type="entry name" value="MetI-like"/>
    <property type="match status" value="1"/>
</dbReference>
<organism evidence="13 14">
    <name type="scientific">Methyloprofundus sedimenti</name>
    <dbReference type="NCBI Taxonomy" id="1420851"/>
    <lineage>
        <taxon>Bacteria</taxon>
        <taxon>Pseudomonadati</taxon>
        <taxon>Pseudomonadota</taxon>
        <taxon>Gammaproteobacteria</taxon>
        <taxon>Methylococcales</taxon>
        <taxon>Methylococcaceae</taxon>
        <taxon>Methyloprofundus</taxon>
    </lineage>
</organism>
<evidence type="ECO:0000256" key="8">
    <source>
        <dbReference type="ARBA" id="ARBA00022989"/>
    </source>
</evidence>
<feature type="transmembrane region" description="Helical" evidence="10">
    <location>
        <begin position="139"/>
        <end position="157"/>
    </location>
</feature>
<dbReference type="PANTHER" id="PTHR30183">
    <property type="entry name" value="MOLYBDENUM TRANSPORT SYSTEM PERMEASE PROTEIN MODB"/>
    <property type="match status" value="1"/>
</dbReference>
<dbReference type="InterPro" id="IPR035906">
    <property type="entry name" value="MetI-like_sf"/>
</dbReference>
<evidence type="ECO:0000256" key="9">
    <source>
        <dbReference type="ARBA" id="ARBA00023136"/>
    </source>
</evidence>
<dbReference type="OrthoDB" id="9795403at2"/>
<feature type="transmembrane region" description="Helical" evidence="10">
    <location>
        <begin position="194"/>
        <end position="214"/>
    </location>
</feature>
<dbReference type="EMBL" id="LPUF01000001">
    <property type="protein sequence ID" value="OQK16558.1"/>
    <property type="molecule type" value="Genomic_DNA"/>
</dbReference>